<name>A0A7C8YHA0_OPUST</name>
<accession>A0A7C8YHA0</accession>
<organism evidence="1">
    <name type="scientific">Opuntia streptacantha</name>
    <name type="common">Prickly pear cactus</name>
    <name type="synonym">Opuntia cardona</name>
    <dbReference type="NCBI Taxonomy" id="393608"/>
    <lineage>
        <taxon>Eukaryota</taxon>
        <taxon>Viridiplantae</taxon>
        <taxon>Streptophyta</taxon>
        <taxon>Embryophyta</taxon>
        <taxon>Tracheophyta</taxon>
        <taxon>Spermatophyta</taxon>
        <taxon>Magnoliopsida</taxon>
        <taxon>eudicotyledons</taxon>
        <taxon>Gunneridae</taxon>
        <taxon>Pentapetalae</taxon>
        <taxon>Caryophyllales</taxon>
        <taxon>Cactineae</taxon>
        <taxon>Cactaceae</taxon>
        <taxon>Opuntioideae</taxon>
        <taxon>Opuntia</taxon>
    </lineage>
</organism>
<evidence type="ECO:0000313" key="1">
    <source>
        <dbReference type="EMBL" id="MBA4618051.1"/>
    </source>
</evidence>
<proteinExistence type="predicted"/>
<dbReference type="EMBL" id="GISG01018825">
    <property type="protein sequence ID" value="MBA4618053.1"/>
    <property type="molecule type" value="Transcribed_RNA"/>
</dbReference>
<sequence>MPLPFNQSEVRLFLIPIQAFIHFAHSKPSKSHFSWKSKVRFSFNEKFIINCLFLSSAEGKWTELADFEALGCPLAMANDYSYFAGLWNKFCGDRSDRDPSIALFWNPDCRVDIG</sequence>
<reference evidence="1" key="2">
    <citation type="submission" date="2020-07" db="EMBL/GenBank/DDBJ databases">
        <authorList>
            <person name="Vera ALvarez R."/>
            <person name="Arias-Moreno D.M."/>
            <person name="Jimenez-Jacinto V."/>
            <person name="Jimenez-Bremont J.F."/>
            <person name="Swaminathan K."/>
            <person name="Moose S.P."/>
            <person name="Guerrero-Gonzalez M.L."/>
            <person name="Marino-Ramirez L."/>
            <person name="Landsman D."/>
            <person name="Rodriguez-Kessler M."/>
            <person name="Delgado-Sanchez P."/>
        </authorList>
    </citation>
    <scope>NUCLEOTIDE SEQUENCE</scope>
    <source>
        <tissue evidence="1">Cladode</tissue>
    </source>
</reference>
<dbReference type="AlphaFoldDB" id="A0A7C8YHA0"/>
<protein>
    <submittedName>
        <fullName evidence="1">Uncharacterized protein</fullName>
    </submittedName>
</protein>
<reference evidence="1" key="1">
    <citation type="journal article" date="2013" name="J. Plant Res.">
        <title>Effect of fungi and light on seed germination of three Opuntia species from semiarid lands of central Mexico.</title>
        <authorList>
            <person name="Delgado-Sanchez P."/>
            <person name="Jimenez-Bremont J.F."/>
            <person name="Guerrero-Gonzalez Mde L."/>
            <person name="Flores J."/>
        </authorList>
    </citation>
    <scope>NUCLEOTIDE SEQUENCE</scope>
    <source>
        <tissue evidence="1">Cladode</tissue>
    </source>
</reference>
<dbReference type="EMBL" id="GISG01018823">
    <property type="protein sequence ID" value="MBA4618051.1"/>
    <property type="molecule type" value="Transcribed_RNA"/>
</dbReference>